<feature type="region of interest" description="Disordered" evidence="1">
    <location>
        <begin position="1"/>
        <end position="26"/>
    </location>
</feature>
<feature type="compositionally biased region" description="Basic and acidic residues" evidence="1">
    <location>
        <begin position="1"/>
        <end position="11"/>
    </location>
</feature>
<evidence type="ECO:0000313" key="2">
    <source>
        <dbReference type="EMBL" id="PGH08281.1"/>
    </source>
</evidence>
<accession>A0A2B7XHM7</accession>
<evidence type="ECO:0000313" key="3">
    <source>
        <dbReference type="Proteomes" id="UP000224634"/>
    </source>
</evidence>
<keyword evidence="3" id="KW-1185">Reference proteome</keyword>
<name>A0A2B7XHM7_POLH7</name>
<reference evidence="2 3" key="1">
    <citation type="submission" date="2017-10" db="EMBL/GenBank/DDBJ databases">
        <title>Comparative genomics in systemic dimorphic fungi from Ajellomycetaceae.</title>
        <authorList>
            <person name="Munoz J.F."/>
            <person name="Mcewen J.G."/>
            <person name="Clay O.K."/>
            <person name="Cuomo C.A."/>
        </authorList>
    </citation>
    <scope>NUCLEOTIDE SEQUENCE [LARGE SCALE GENOMIC DNA]</scope>
    <source>
        <strain evidence="2 3">UAMH7299</strain>
    </source>
</reference>
<dbReference type="Proteomes" id="UP000224634">
    <property type="component" value="Unassembled WGS sequence"/>
</dbReference>
<feature type="compositionally biased region" description="Basic residues" evidence="1">
    <location>
        <begin position="12"/>
        <end position="22"/>
    </location>
</feature>
<protein>
    <submittedName>
        <fullName evidence="2">Uncharacterized protein</fullName>
    </submittedName>
</protein>
<gene>
    <name evidence="2" type="ORF">AJ80_07877</name>
</gene>
<evidence type="ECO:0000256" key="1">
    <source>
        <dbReference type="SAM" id="MobiDB-lite"/>
    </source>
</evidence>
<dbReference type="AlphaFoldDB" id="A0A2B7XHM7"/>
<comment type="caution">
    <text evidence="2">The sequence shown here is derived from an EMBL/GenBank/DDBJ whole genome shotgun (WGS) entry which is preliminary data.</text>
</comment>
<proteinExistence type="predicted"/>
<dbReference type="EMBL" id="PDNA01000161">
    <property type="protein sequence ID" value="PGH08281.1"/>
    <property type="molecule type" value="Genomic_DNA"/>
</dbReference>
<organism evidence="2 3">
    <name type="scientific">Polytolypa hystricis (strain UAMH7299)</name>
    <dbReference type="NCBI Taxonomy" id="1447883"/>
    <lineage>
        <taxon>Eukaryota</taxon>
        <taxon>Fungi</taxon>
        <taxon>Dikarya</taxon>
        <taxon>Ascomycota</taxon>
        <taxon>Pezizomycotina</taxon>
        <taxon>Eurotiomycetes</taxon>
        <taxon>Eurotiomycetidae</taxon>
        <taxon>Onygenales</taxon>
        <taxon>Onygenales incertae sedis</taxon>
        <taxon>Polytolypa</taxon>
    </lineage>
</organism>
<sequence>MARRAMRDGNRRGKAQHHRARGWRAASDDSWVHLPIAPATPKLDPFKGLLSGSKYTRSASSGIVEQLEGSVGRIQATRMGPEQGKQG</sequence>